<dbReference type="PROSITE" id="PS51352">
    <property type="entry name" value="THIOREDOXIN_2"/>
    <property type="match status" value="1"/>
</dbReference>
<dbReference type="PANTHER" id="PTHR45663:SF11">
    <property type="entry name" value="GEO12009P1"/>
    <property type="match status" value="1"/>
</dbReference>
<dbReference type="Pfam" id="PF00085">
    <property type="entry name" value="Thioredoxin"/>
    <property type="match status" value="1"/>
</dbReference>
<keyword evidence="9" id="KW-1185">Reference proteome</keyword>
<evidence type="ECO:0000256" key="4">
    <source>
        <dbReference type="ARBA" id="ARBA00023157"/>
    </source>
</evidence>
<dbReference type="Proteomes" id="UP000285864">
    <property type="component" value="Unassembled WGS sequence"/>
</dbReference>
<name>A0A412GKJ5_9BACT</name>
<evidence type="ECO:0000259" key="7">
    <source>
        <dbReference type="PROSITE" id="PS51352"/>
    </source>
</evidence>
<evidence type="ECO:0000256" key="5">
    <source>
        <dbReference type="ARBA" id="ARBA00023284"/>
    </source>
</evidence>
<dbReference type="InterPro" id="IPR036249">
    <property type="entry name" value="Thioredoxin-like_sf"/>
</dbReference>
<dbReference type="InterPro" id="IPR017937">
    <property type="entry name" value="Thioredoxin_CS"/>
</dbReference>
<dbReference type="Gene3D" id="3.40.30.10">
    <property type="entry name" value="Glutaredoxin"/>
    <property type="match status" value="1"/>
</dbReference>
<keyword evidence="4" id="KW-1015">Disulfide bond</keyword>
<accession>A0A412GKJ5</accession>
<protein>
    <recommendedName>
        <fullName evidence="6">Thioredoxin</fullName>
    </recommendedName>
</protein>
<evidence type="ECO:0000313" key="9">
    <source>
        <dbReference type="Proteomes" id="UP000285864"/>
    </source>
</evidence>
<evidence type="ECO:0000313" key="8">
    <source>
        <dbReference type="EMBL" id="RGR95293.1"/>
    </source>
</evidence>
<evidence type="ECO:0000256" key="3">
    <source>
        <dbReference type="ARBA" id="ARBA00022982"/>
    </source>
</evidence>
<dbReference type="FunFam" id="3.40.30.10:FF:000229">
    <property type="entry name" value="Thioredoxin (TRX)"/>
    <property type="match status" value="1"/>
</dbReference>
<reference evidence="8 9" key="1">
    <citation type="submission" date="2018-08" db="EMBL/GenBank/DDBJ databases">
        <title>A genome reference for cultivated species of the human gut microbiota.</title>
        <authorList>
            <person name="Zou Y."/>
            <person name="Xue W."/>
            <person name="Luo G."/>
        </authorList>
    </citation>
    <scope>NUCLEOTIDE SEQUENCE [LARGE SCALE GENOMIC DNA]</scope>
    <source>
        <strain evidence="8 9">AF24-2</strain>
    </source>
</reference>
<dbReference type="CDD" id="cd02947">
    <property type="entry name" value="TRX_family"/>
    <property type="match status" value="1"/>
</dbReference>
<dbReference type="PRINTS" id="PR00421">
    <property type="entry name" value="THIOREDOXIN"/>
</dbReference>
<organism evidence="8 9">
    <name type="scientific">Phocaeicola coprocola</name>
    <dbReference type="NCBI Taxonomy" id="310298"/>
    <lineage>
        <taxon>Bacteria</taxon>
        <taxon>Pseudomonadati</taxon>
        <taxon>Bacteroidota</taxon>
        <taxon>Bacteroidia</taxon>
        <taxon>Bacteroidales</taxon>
        <taxon>Bacteroidaceae</taxon>
        <taxon>Phocaeicola</taxon>
    </lineage>
</organism>
<dbReference type="InterPro" id="IPR005746">
    <property type="entry name" value="Thioredoxin"/>
</dbReference>
<dbReference type="PANTHER" id="PTHR45663">
    <property type="entry name" value="GEO12009P1"/>
    <property type="match status" value="1"/>
</dbReference>
<dbReference type="RefSeq" id="WP_118484584.1">
    <property type="nucleotide sequence ID" value="NZ_CAUELD010000016.1"/>
</dbReference>
<comment type="similarity">
    <text evidence="1">Belongs to the thioredoxin family.</text>
</comment>
<evidence type="ECO:0000256" key="6">
    <source>
        <dbReference type="NCBIfam" id="TIGR01068"/>
    </source>
</evidence>
<dbReference type="GO" id="GO:0015035">
    <property type="term" value="F:protein-disulfide reductase activity"/>
    <property type="evidence" value="ECO:0007669"/>
    <property type="project" value="UniProtKB-UniRule"/>
</dbReference>
<dbReference type="NCBIfam" id="TIGR01068">
    <property type="entry name" value="thioredoxin"/>
    <property type="match status" value="1"/>
</dbReference>
<dbReference type="EMBL" id="QRUU01000037">
    <property type="protein sequence ID" value="RGR95293.1"/>
    <property type="molecule type" value="Genomic_DNA"/>
</dbReference>
<evidence type="ECO:0000256" key="1">
    <source>
        <dbReference type="ARBA" id="ARBA00008987"/>
    </source>
</evidence>
<dbReference type="InterPro" id="IPR013766">
    <property type="entry name" value="Thioredoxin_domain"/>
</dbReference>
<dbReference type="PROSITE" id="PS00194">
    <property type="entry name" value="THIOREDOXIN_1"/>
    <property type="match status" value="1"/>
</dbReference>
<gene>
    <name evidence="8" type="primary">trxA</name>
    <name evidence="8" type="ORF">DWY20_09130</name>
</gene>
<comment type="caution">
    <text evidence="8">The sequence shown here is derived from an EMBL/GenBank/DDBJ whole genome shotgun (WGS) entry which is preliminary data.</text>
</comment>
<keyword evidence="3" id="KW-0249">Electron transport</keyword>
<dbReference type="AlphaFoldDB" id="A0A412GKJ5"/>
<proteinExistence type="inferred from homology"/>
<keyword evidence="2" id="KW-0813">Transport</keyword>
<evidence type="ECO:0000256" key="2">
    <source>
        <dbReference type="ARBA" id="ARBA00022448"/>
    </source>
</evidence>
<sequence>MKAVNLTKADFLNKVANYEVNPEWKFLGERPAIIDFYATWCGPCKMLAPILDEVAEEYDGQIDVYKVNVDEEEELAALFRIRSVPTLLFVPLTDAPQMAQGALPKKTLVEAIQNVLLSGK</sequence>
<dbReference type="GO" id="GO:0005737">
    <property type="term" value="C:cytoplasm"/>
    <property type="evidence" value="ECO:0007669"/>
    <property type="project" value="TreeGrafter"/>
</dbReference>
<feature type="domain" description="Thioredoxin" evidence="7">
    <location>
        <begin position="1"/>
        <end position="117"/>
    </location>
</feature>
<keyword evidence="5" id="KW-0676">Redox-active center</keyword>
<dbReference type="SUPFAM" id="SSF52833">
    <property type="entry name" value="Thioredoxin-like"/>
    <property type="match status" value="1"/>
</dbReference>